<evidence type="ECO:0000313" key="1">
    <source>
        <dbReference type="EMBL" id="RHZ84682.1"/>
    </source>
</evidence>
<proteinExistence type="predicted"/>
<gene>
    <name evidence="1" type="ORF">Glove_78g46</name>
</gene>
<comment type="caution">
    <text evidence="1">The sequence shown here is derived from an EMBL/GenBank/DDBJ whole genome shotgun (WGS) entry which is preliminary data.</text>
</comment>
<keyword evidence="2" id="KW-1185">Reference proteome</keyword>
<dbReference type="AlphaFoldDB" id="A0A397JC36"/>
<reference evidence="1 2" key="1">
    <citation type="submission" date="2018-08" db="EMBL/GenBank/DDBJ databases">
        <title>Genome and evolution of the arbuscular mycorrhizal fungus Diversispora epigaea (formerly Glomus versiforme) and its bacterial endosymbionts.</title>
        <authorList>
            <person name="Sun X."/>
            <person name="Fei Z."/>
            <person name="Harrison M."/>
        </authorList>
    </citation>
    <scope>NUCLEOTIDE SEQUENCE [LARGE SCALE GENOMIC DNA]</scope>
    <source>
        <strain evidence="1 2">IT104</strain>
    </source>
</reference>
<dbReference type="Proteomes" id="UP000266861">
    <property type="component" value="Unassembled WGS sequence"/>
</dbReference>
<evidence type="ECO:0000313" key="2">
    <source>
        <dbReference type="Proteomes" id="UP000266861"/>
    </source>
</evidence>
<organism evidence="1 2">
    <name type="scientific">Diversispora epigaea</name>
    <dbReference type="NCBI Taxonomy" id="1348612"/>
    <lineage>
        <taxon>Eukaryota</taxon>
        <taxon>Fungi</taxon>
        <taxon>Fungi incertae sedis</taxon>
        <taxon>Mucoromycota</taxon>
        <taxon>Glomeromycotina</taxon>
        <taxon>Glomeromycetes</taxon>
        <taxon>Diversisporales</taxon>
        <taxon>Diversisporaceae</taxon>
        <taxon>Diversispora</taxon>
    </lineage>
</organism>
<accession>A0A397JC36</accession>
<protein>
    <submittedName>
        <fullName evidence="1">Uncharacterized protein</fullName>
    </submittedName>
</protein>
<dbReference type="EMBL" id="PQFF01000074">
    <property type="protein sequence ID" value="RHZ84682.1"/>
    <property type="molecule type" value="Genomic_DNA"/>
</dbReference>
<name>A0A397JC36_9GLOM</name>
<sequence>MIKENKELVKKRDSLNGSSDKVSRFMSEKEIIVKYKKGNKPTRVETHYETKEIHHHLDWKKSETFDETINKLILHNGFYRKLYGTCGSNSHYYQLNLIKGKIEIILVYNEESQKESVLNFRGGFTLPLESPTVLCPDAFVILTFPPLAPDFIAEIGSKK</sequence>